<proteinExistence type="predicted"/>
<protein>
    <submittedName>
        <fullName evidence="2">Expressed protein</fullName>
    </submittedName>
</protein>
<reference evidence="2" key="1">
    <citation type="submission" date="2022-06" db="EMBL/GenBank/DDBJ databases">
        <authorList>
            <consortium name="SYNGENTA / RWTH Aachen University"/>
        </authorList>
    </citation>
    <scope>NUCLEOTIDE SEQUENCE</scope>
</reference>
<dbReference type="Proteomes" id="UP001153365">
    <property type="component" value="Unassembled WGS sequence"/>
</dbReference>
<feature type="chain" id="PRO_5043975980" evidence="1">
    <location>
        <begin position="28"/>
        <end position="81"/>
    </location>
</feature>
<evidence type="ECO:0000256" key="1">
    <source>
        <dbReference type="SAM" id="SignalP"/>
    </source>
</evidence>
<dbReference type="EMBL" id="CALTRL010003630">
    <property type="protein sequence ID" value="CAH7681582.1"/>
    <property type="molecule type" value="Genomic_DNA"/>
</dbReference>
<keyword evidence="3" id="KW-1185">Reference proteome</keyword>
<feature type="signal peptide" evidence="1">
    <location>
        <begin position="1"/>
        <end position="27"/>
    </location>
</feature>
<sequence length="81" mass="8871">MPLSCMVDSFIAVPLLLYCCLDWCSNSLPDSAVPLCIFESSVSAQMQWNQSWALVALKVTKSSQNLPLLPYSLYPALGSLT</sequence>
<comment type="caution">
    <text evidence="2">The sequence shown here is derived from an EMBL/GenBank/DDBJ whole genome shotgun (WGS) entry which is preliminary data.</text>
</comment>
<organism evidence="2 3">
    <name type="scientific">Phakopsora pachyrhizi</name>
    <name type="common">Asian soybean rust disease fungus</name>
    <dbReference type="NCBI Taxonomy" id="170000"/>
    <lineage>
        <taxon>Eukaryota</taxon>
        <taxon>Fungi</taxon>
        <taxon>Dikarya</taxon>
        <taxon>Basidiomycota</taxon>
        <taxon>Pucciniomycotina</taxon>
        <taxon>Pucciniomycetes</taxon>
        <taxon>Pucciniales</taxon>
        <taxon>Phakopsoraceae</taxon>
        <taxon>Phakopsora</taxon>
    </lineage>
</organism>
<name>A0AAV0B6T5_PHAPC</name>
<accession>A0AAV0B6T5</accession>
<gene>
    <name evidence="2" type="ORF">PPACK8108_LOCUS14196</name>
</gene>
<dbReference type="AlphaFoldDB" id="A0AAV0B6T5"/>
<keyword evidence="1" id="KW-0732">Signal</keyword>
<evidence type="ECO:0000313" key="2">
    <source>
        <dbReference type="EMBL" id="CAH7681582.1"/>
    </source>
</evidence>
<evidence type="ECO:0000313" key="3">
    <source>
        <dbReference type="Proteomes" id="UP001153365"/>
    </source>
</evidence>